<evidence type="ECO:0000256" key="6">
    <source>
        <dbReference type="ARBA" id="ARBA00023134"/>
    </source>
</evidence>
<keyword evidence="6" id="KW-0342">GTP-binding</keyword>
<evidence type="ECO:0000256" key="2">
    <source>
        <dbReference type="ARBA" id="ARBA00022741"/>
    </source>
</evidence>
<dbReference type="PANTHER" id="PTHR45923:SF2">
    <property type="entry name" value="PROTEIN SEY1"/>
    <property type="match status" value="1"/>
</dbReference>
<evidence type="ECO:0000256" key="3">
    <source>
        <dbReference type="ARBA" id="ARBA00022801"/>
    </source>
</evidence>
<keyword evidence="2" id="KW-0547">Nucleotide-binding</keyword>
<feature type="domain" description="GB1/RHD3-type G" evidence="9">
    <location>
        <begin position="1"/>
        <end position="166"/>
    </location>
</feature>
<dbReference type="InterPro" id="IPR046758">
    <property type="entry name" value="Sey1/RHD3-like_3HB"/>
</dbReference>
<dbReference type="InterPro" id="IPR008803">
    <property type="entry name" value="RHD3/Sey1"/>
</dbReference>
<dbReference type="EMBL" id="KZ992945">
    <property type="protein sequence ID" value="RKP06140.1"/>
    <property type="molecule type" value="Genomic_DNA"/>
</dbReference>
<keyword evidence="3" id="KW-0378">Hydrolase</keyword>
<dbReference type="SUPFAM" id="SSF52540">
    <property type="entry name" value="P-loop containing nucleoside triphosphate hydrolases"/>
    <property type="match status" value="1"/>
</dbReference>
<dbReference type="OrthoDB" id="1597724at2759"/>
<sequence>NILVMDVEGVDGQERGEDKLVERRSALFSLAIAEVFVINVYEVVIGLHNGANIELLKTVFEANLRLSSKESKSCKTLIFFVIRDYSEQTPMDIHKQNMRATMETIWSAVPKPQGQEKSLFSDFFDCMFVGLPHKVFLPGQFDTAVDQLRLRFTEESNSDYVFKPCYHRKVPIDGLSHYSSTVWDAIVSDRHLDLPAQHKLLAQHRCGIIYSEADAKLKENLAETKEQLYSGQMVCDLRKEMKKAFDDAMALFDAGASGYQAEIYSETRSNLQSHFHKQMAPLFSVQLKALATQMADRFEEEMDKLHMEPTRYYYETADKICVSTLDEFEKQAEGRWHSIHYAHSDYGQMHNTYCLL</sequence>
<dbReference type="Pfam" id="PF20428">
    <property type="entry name" value="Sey1_3HB"/>
    <property type="match status" value="1"/>
</dbReference>
<evidence type="ECO:0000256" key="1">
    <source>
        <dbReference type="ARBA" id="ARBA00022692"/>
    </source>
</evidence>
<keyword evidence="12" id="KW-1185">Reference proteome</keyword>
<dbReference type="STRING" id="78915.A0A4P9XHV3"/>
<evidence type="ECO:0000313" key="11">
    <source>
        <dbReference type="EMBL" id="RKP06140.1"/>
    </source>
</evidence>
<feature type="non-terminal residue" evidence="10">
    <location>
        <position position="1"/>
    </location>
</feature>
<dbReference type="GO" id="GO:0016320">
    <property type="term" value="P:endoplasmic reticulum membrane fusion"/>
    <property type="evidence" value="ECO:0007669"/>
    <property type="project" value="TreeGrafter"/>
</dbReference>
<dbReference type="PROSITE" id="PS51715">
    <property type="entry name" value="G_GB1_RHD3"/>
    <property type="match status" value="1"/>
</dbReference>
<dbReference type="InterPro" id="IPR027417">
    <property type="entry name" value="P-loop_NTPase"/>
</dbReference>
<dbReference type="Gene3D" id="3.40.50.300">
    <property type="entry name" value="P-loop containing nucleotide triphosphate hydrolases"/>
    <property type="match status" value="1"/>
</dbReference>
<dbReference type="EMBL" id="KZ993453">
    <property type="protein sequence ID" value="RKP04790.1"/>
    <property type="molecule type" value="Genomic_DNA"/>
</dbReference>
<dbReference type="GO" id="GO:0003924">
    <property type="term" value="F:GTPase activity"/>
    <property type="evidence" value="ECO:0007669"/>
    <property type="project" value="TreeGrafter"/>
</dbReference>
<dbReference type="PANTHER" id="PTHR45923">
    <property type="entry name" value="PROTEIN SEY1"/>
    <property type="match status" value="1"/>
</dbReference>
<dbReference type="GO" id="GO:0005525">
    <property type="term" value="F:GTP binding"/>
    <property type="evidence" value="ECO:0007669"/>
    <property type="project" value="UniProtKB-KW"/>
</dbReference>
<dbReference type="Proteomes" id="UP000271241">
    <property type="component" value="Unassembled WGS sequence"/>
</dbReference>
<dbReference type="Pfam" id="PF05879">
    <property type="entry name" value="RHD3_GTPase"/>
    <property type="match status" value="1"/>
</dbReference>
<keyword evidence="7" id="KW-0472">Membrane</keyword>
<organism evidence="10 12">
    <name type="scientific">Thamnocephalis sphaerospora</name>
    <dbReference type="NCBI Taxonomy" id="78915"/>
    <lineage>
        <taxon>Eukaryota</taxon>
        <taxon>Fungi</taxon>
        <taxon>Fungi incertae sedis</taxon>
        <taxon>Zoopagomycota</taxon>
        <taxon>Zoopagomycotina</taxon>
        <taxon>Zoopagomycetes</taxon>
        <taxon>Zoopagales</taxon>
        <taxon>Sigmoideomycetaceae</taxon>
        <taxon>Thamnocephalis</taxon>
    </lineage>
</organism>
<gene>
    <name evidence="11" type="ORF">THASP1DRAFT_18864</name>
    <name evidence="10" type="ORF">THASP1DRAFT_20692</name>
</gene>
<dbReference type="InterPro" id="IPR030386">
    <property type="entry name" value="G_GB1_RHD3_dom"/>
</dbReference>
<reference evidence="12" key="1">
    <citation type="journal article" date="2018" name="Nat. Microbiol.">
        <title>Leveraging single-cell genomics to expand the fungal tree of life.</title>
        <authorList>
            <person name="Ahrendt S.R."/>
            <person name="Quandt C.A."/>
            <person name="Ciobanu D."/>
            <person name="Clum A."/>
            <person name="Salamov A."/>
            <person name="Andreopoulos B."/>
            <person name="Cheng J.F."/>
            <person name="Woyke T."/>
            <person name="Pelin A."/>
            <person name="Henrissat B."/>
            <person name="Reynolds N.K."/>
            <person name="Benny G.L."/>
            <person name="Smith M.E."/>
            <person name="James T.Y."/>
            <person name="Grigoriev I.V."/>
        </authorList>
    </citation>
    <scope>NUCLEOTIDE SEQUENCE [LARGE SCALE GENOMIC DNA]</scope>
    <source>
        <strain evidence="12">RSA 1356</strain>
    </source>
</reference>
<keyword evidence="4" id="KW-0256">Endoplasmic reticulum</keyword>
<evidence type="ECO:0000259" key="9">
    <source>
        <dbReference type="PROSITE" id="PS51715"/>
    </source>
</evidence>
<keyword evidence="5" id="KW-1133">Transmembrane helix</keyword>
<keyword evidence="1" id="KW-0812">Transmembrane</keyword>
<proteinExistence type="inferred from homology"/>
<evidence type="ECO:0000256" key="7">
    <source>
        <dbReference type="ARBA" id="ARBA00023136"/>
    </source>
</evidence>
<comment type="similarity">
    <text evidence="8">Belongs to the TRAFAC class dynamin-like GTPase superfamily. GB1/RHD3 GTPase family.</text>
</comment>
<evidence type="ECO:0000256" key="5">
    <source>
        <dbReference type="ARBA" id="ARBA00022989"/>
    </source>
</evidence>
<reference evidence="10" key="2">
    <citation type="submission" date="2018-07" db="EMBL/GenBank/DDBJ databases">
        <title>Leveraging single-cell genomics to expand the Fungal Tree of Life.</title>
        <authorList>
            <consortium name="DOE Joint Genome Institute"/>
            <person name="Ahrendt S.R."/>
            <person name="Quandt C.A."/>
            <person name="Ciobanu D."/>
            <person name="Clum A."/>
            <person name="Salamov A."/>
            <person name="Andreopoulos B."/>
            <person name="Cheng J.-F."/>
            <person name="Woyke T."/>
            <person name="Pelin A."/>
            <person name="Henrissat B."/>
            <person name="Reynolds N."/>
            <person name="Benny G.L."/>
            <person name="Smith M.E."/>
            <person name="James T.Y."/>
            <person name="Grigoriev I.V."/>
        </authorList>
    </citation>
    <scope>NUCLEOTIDE SEQUENCE</scope>
    <source>
        <strain evidence="10">RSA 1356</strain>
    </source>
</reference>
<evidence type="ECO:0000313" key="10">
    <source>
        <dbReference type="EMBL" id="RKP04790.1"/>
    </source>
</evidence>
<dbReference type="AlphaFoldDB" id="A0A4P9XHV3"/>
<evidence type="ECO:0000256" key="8">
    <source>
        <dbReference type="PROSITE-ProRule" id="PRU01052"/>
    </source>
</evidence>
<name>A0A4P9XHV3_9FUNG</name>
<evidence type="ECO:0000256" key="4">
    <source>
        <dbReference type="ARBA" id="ARBA00022824"/>
    </source>
</evidence>
<evidence type="ECO:0000313" key="12">
    <source>
        <dbReference type="Proteomes" id="UP000271241"/>
    </source>
</evidence>
<dbReference type="GO" id="GO:0005783">
    <property type="term" value="C:endoplasmic reticulum"/>
    <property type="evidence" value="ECO:0007669"/>
    <property type="project" value="TreeGrafter"/>
</dbReference>
<protein>
    <submittedName>
        <fullName evidence="10">RHD3/Sey1</fullName>
    </submittedName>
</protein>
<accession>A0A4P9XHV3</accession>